<keyword evidence="2" id="KW-1185">Reference proteome</keyword>
<dbReference type="InterPro" id="IPR006311">
    <property type="entry name" value="TAT_signal"/>
</dbReference>
<evidence type="ECO:0000313" key="1">
    <source>
        <dbReference type="EMBL" id="MDP9902326.1"/>
    </source>
</evidence>
<reference evidence="1 2" key="1">
    <citation type="submission" date="2023-07" db="EMBL/GenBank/DDBJ databases">
        <title>Sorghum-associated microbial communities from plants grown in Nebraska, USA.</title>
        <authorList>
            <person name="Schachtman D."/>
        </authorList>
    </citation>
    <scope>NUCLEOTIDE SEQUENCE [LARGE SCALE GENOMIC DNA]</scope>
    <source>
        <strain evidence="1 2">DS1607</strain>
    </source>
</reference>
<dbReference type="InterPro" id="IPR010869">
    <property type="entry name" value="DUF1501"/>
</dbReference>
<dbReference type="EMBL" id="JAUSRO010000017">
    <property type="protein sequence ID" value="MDP9902326.1"/>
    <property type="molecule type" value="Genomic_DNA"/>
</dbReference>
<dbReference type="PANTHER" id="PTHR43737:SF1">
    <property type="entry name" value="DUF1501 DOMAIN-CONTAINING PROTEIN"/>
    <property type="match status" value="1"/>
</dbReference>
<dbReference type="PANTHER" id="PTHR43737">
    <property type="entry name" value="BLL7424 PROTEIN"/>
    <property type="match status" value="1"/>
</dbReference>
<dbReference type="PROSITE" id="PS51318">
    <property type="entry name" value="TAT"/>
    <property type="match status" value="1"/>
</dbReference>
<organism evidence="1 2">
    <name type="scientific">Variovorax ginsengisoli</name>
    <dbReference type="NCBI Taxonomy" id="363844"/>
    <lineage>
        <taxon>Bacteria</taxon>
        <taxon>Pseudomonadati</taxon>
        <taxon>Pseudomonadota</taxon>
        <taxon>Betaproteobacteria</taxon>
        <taxon>Burkholderiales</taxon>
        <taxon>Comamonadaceae</taxon>
        <taxon>Variovorax</taxon>
    </lineage>
</organism>
<proteinExistence type="predicted"/>
<gene>
    <name evidence="1" type="ORF">J2W36_004603</name>
</gene>
<protein>
    <submittedName>
        <fullName evidence="1">Uncharacterized protein (DUF1501 family)</fullName>
    </submittedName>
</protein>
<dbReference type="Proteomes" id="UP001226867">
    <property type="component" value="Unassembled WGS sequence"/>
</dbReference>
<evidence type="ECO:0000313" key="2">
    <source>
        <dbReference type="Proteomes" id="UP001226867"/>
    </source>
</evidence>
<sequence length="504" mass="52713">MHVIDPHGASRRAFLRRSGHLAIAGTAMPFAMNLAAMGEAAAQSASDYKALVCVYLNGGNDYANTVVGYDNATYDAYSAIRAGGAGRTAGGIALAQSALAGTVLNPTTPLADGRRYALHPAMSQLANLYNAEGAVAVQLNVGPLVVPLTRAQYNNPDRTKYPLPPKLFSHNDQASFWQSASPEGATVGWGGHIGDLMMGQNANSLFTCISTSGNAVFLSGDTALAYQVSTTGAIPINGVKSDVFGSSSVRAAMTQLIQQTRSHPMENEYNRVVARSVATETQINAAKGAAYANGQPGVGGAFPLGSPAAISYPGGSYTSNTLASQLAMVAQLIRGRNTLGARRQVFFVSMGGFDMHDNLIADHPVLLARLSDAMTAFHREMVAQGLGNSVTSFTASDFGRTLASNGDGSDHGWGSHHFVVGGAVRGRDRFYGKAPVMSINNNPSLPGYEGHVGQGRLIPGTSVDQYAGTLAKWFGVGDANLSAILPNLKNFNSADYPRDLGFMG</sequence>
<comment type="caution">
    <text evidence="1">The sequence shown here is derived from an EMBL/GenBank/DDBJ whole genome shotgun (WGS) entry which is preliminary data.</text>
</comment>
<accession>A0ABT9SEZ1</accession>
<dbReference type="RefSeq" id="WP_307692073.1">
    <property type="nucleotide sequence ID" value="NZ_JAUSRO010000017.1"/>
</dbReference>
<name>A0ABT9SEZ1_9BURK</name>
<dbReference type="Pfam" id="PF07394">
    <property type="entry name" value="DUF1501"/>
    <property type="match status" value="1"/>
</dbReference>